<name>A0A1L7CWV3_9CORY</name>
<dbReference type="Proteomes" id="UP000185469">
    <property type="component" value="Chromosome"/>
</dbReference>
<reference evidence="1 2" key="1">
    <citation type="submission" date="2014-08" db="EMBL/GenBank/DDBJ databases">
        <title>Complete genome sequence of Corynebacterium sphenisci CECT 5990(T) (=DSM 44792(T)), isolated from healthy wild penguins.</title>
        <authorList>
            <person name="Ruckert C."/>
            <person name="Albersmeier A."/>
            <person name="Winkler A."/>
            <person name="Kalinowski J."/>
        </authorList>
    </citation>
    <scope>NUCLEOTIDE SEQUENCE [LARGE SCALE GENOMIC DNA]</scope>
    <source>
        <strain evidence="1 2">DSM 44792</strain>
    </source>
</reference>
<dbReference type="KEGG" id="csph:CSPHI_03810"/>
<keyword evidence="2" id="KW-1185">Reference proteome</keyword>
<gene>
    <name evidence="1" type="ORF">CSPHI_03810</name>
</gene>
<dbReference type="AlphaFoldDB" id="A0A1L7CWV3"/>
<dbReference type="Gene3D" id="3.40.50.300">
    <property type="entry name" value="P-loop containing nucleotide triphosphate hydrolases"/>
    <property type="match status" value="1"/>
</dbReference>
<organism evidence="1 2">
    <name type="scientific">Corynebacterium sphenisci DSM 44792</name>
    <dbReference type="NCBI Taxonomy" id="1437874"/>
    <lineage>
        <taxon>Bacteria</taxon>
        <taxon>Bacillati</taxon>
        <taxon>Actinomycetota</taxon>
        <taxon>Actinomycetes</taxon>
        <taxon>Mycobacteriales</taxon>
        <taxon>Corynebacteriaceae</taxon>
        <taxon>Corynebacterium</taxon>
    </lineage>
</organism>
<dbReference type="OrthoDB" id="3237545at2"/>
<protein>
    <submittedName>
        <fullName evidence="1">Para-aminobenzoate synthase</fullName>
    </submittedName>
</protein>
<sequence length="162" mass="17546">MIWLVDGRSGAGKTTWARRMGAALGWPVAHLEDAYPGWGGLAAGSAAVAADMLDPARPGFRRWDWFARDFAGDWAGWVDLDPARPLIIEGCGAVTAANIAAARRFGEVWPIWVELDAATRHARAMARDEHFAGHWAMWAAQEDAHIAAHDPVGLAGWIVRPG</sequence>
<evidence type="ECO:0000313" key="1">
    <source>
        <dbReference type="EMBL" id="APT90333.1"/>
    </source>
</evidence>
<dbReference type="STRING" id="1437874.CSPHI_03810"/>
<evidence type="ECO:0000313" key="2">
    <source>
        <dbReference type="Proteomes" id="UP000185469"/>
    </source>
</evidence>
<proteinExistence type="predicted"/>
<dbReference type="InterPro" id="IPR027417">
    <property type="entry name" value="P-loop_NTPase"/>
</dbReference>
<accession>A0A1L7CWV3</accession>
<dbReference type="SUPFAM" id="SSF52540">
    <property type="entry name" value="P-loop containing nucleoside triphosphate hydrolases"/>
    <property type="match status" value="1"/>
</dbReference>
<dbReference type="EMBL" id="CP009248">
    <property type="protein sequence ID" value="APT90333.1"/>
    <property type="molecule type" value="Genomic_DNA"/>
</dbReference>